<evidence type="ECO:0000313" key="11">
    <source>
        <dbReference type="Proteomes" id="UP000076154"/>
    </source>
</evidence>
<keyword evidence="7 9" id="KW-0472">Membrane</keyword>
<accession>A0A369K5X2</accession>
<keyword evidence="3 8" id="KW-0813">Transport</keyword>
<dbReference type="EMBL" id="LUEZ02000040">
    <property type="protein sequence ID" value="RDB26296.1"/>
    <property type="molecule type" value="Genomic_DNA"/>
</dbReference>
<evidence type="ECO:0000313" key="10">
    <source>
        <dbReference type="EMBL" id="RDB26296.1"/>
    </source>
</evidence>
<feature type="transmembrane region" description="Helical" evidence="9">
    <location>
        <begin position="75"/>
        <end position="97"/>
    </location>
</feature>
<evidence type="ECO:0000256" key="3">
    <source>
        <dbReference type="ARBA" id="ARBA00022448"/>
    </source>
</evidence>
<feature type="transmembrane region" description="Helical" evidence="9">
    <location>
        <begin position="256"/>
        <end position="279"/>
    </location>
</feature>
<name>A0A369K5X2_HYPMA</name>
<evidence type="ECO:0000256" key="9">
    <source>
        <dbReference type="SAM" id="Phobius"/>
    </source>
</evidence>
<keyword evidence="11" id="KW-1185">Reference proteome</keyword>
<dbReference type="PANTHER" id="PTHR43829">
    <property type="entry name" value="AQUAPORIN OR AQUAGLYCEROPORIN RELATED"/>
    <property type="match status" value="1"/>
</dbReference>
<dbReference type="InterPro" id="IPR000425">
    <property type="entry name" value="MIP"/>
</dbReference>
<evidence type="ECO:0000256" key="8">
    <source>
        <dbReference type="RuleBase" id="RU000477"/>
    </source>
</evidence>
<dbReference type="PRINTS" id="PR00783">
    <property type="entry name" value="MINTRINSICP"/>
</dbReference>
<dbReference type="PANTHER" id="PTHR43829:SF14">
    <property type="entry name" value="AQUAPORIN 3"/>
    <property type="match status" value="1"/>
</dbReference>
<evidence type="ECO:0000256" key="6">
    <source>
        <dbReference type="ARBA" id="ARBA00022989"/>
    </source>
</evidence>
<gene>
    <name evidence="10" type="primary">AQP3</name>
    <name evidence="10" type="ORF">Hypma_006564</name>
</gene>
<dbReference type="SUPFAM" id="SSF81338">
    <property type="entry name" value="Aquaporin-like"/>
    <property type="match status" value="1"/>
</dbReference>
<reference evidence="10" key="1">
    <citation type="submission" date="2018-04" db="EMBL/GenBank/DDBJ databases">
        <title>Whole genome sequencing of Hypsizygus marmoreus.</title>
        <authorList>
            <person name="Choi I.-G."/>
            <person name="Min B."/>
            <person name="Kim J.-G."/>
            <person name="Kim S."/>
            <person name="Oh Y.-L."/>
            <person name="Kong W.-S."/>
            <person name="Park H."/>
            <person name="Jeong J."/>
            <person name="Song E.-S."/>
        </authorList>
    </citation>
    <scope>NUCLEOTIDE SEQUENCE [LARGE SCALE GENOMIC DNA]</scope>
    <source>
        <strain evidence="10">51987-8</strain>
    </source>
</reference>
<keyword evidence="4 8" id="KW-0812">Transmembrane</keyword>
<feature type="transmembrane region" description="Helical" evidence="9">
    <location>
        <begin position="212"/>
        <end position="235"/>
    </location>
</feature>
<dbReference type="Gene3D" id="1.20.1080.10">
    <property type="entry name" value="Glycerol uptake facilitator protein"/>
    <property type="match status" value="1"/>
</dbReference>
<comment type="subcellular location">
    <subcellularLocation>
        <location evidence="1">Membrane</location>
        <topology evidence="1">Multi-pass membrane protein</topology>
    </subcellularLocation>
</comment>
<sequence>MSAPIVHLSDIQQRKKFFAVWEKQRNKKEVHWLMECFAEALGVFFYVYAGIGSAAGWVVGNIIQQVGLSSLVQIGFAYAFGILFAIAVCSATSGGHFNPCITVSYVVFRGFPPLKGARYIVAQVLGAYIACLLIYTQWKVLIVQCEAILEAAGTLQQLQFTPNGPAGIFGLYLLPGQTLPRVFLNEFVTDVFIGLVLWASTDPTNVMVPPVLSPFLVALAYAASIWGFATPGIALNSARDVGGRMLAMTVWGREASGGKFAAIAALTNIPATLFAAFLYEFFLTDSDRVVPPASLEYGTVLSNHKRMKKAKRQSKRQSRQSVVGLQNAVEMQTPVEENKPNGFSFAVAVAS</sequence>
<evidence type="ECO:0000256" key="1">
    <source>
        <dbReference type="ARBA" id="ARBA00004141"/>
    </source>
</evidence>
<feature type="transmembrane region" description="Helical" evidence="9">
    <location>
        <begin position="43"/>
        <end position="63"/>
    </location>
</feature>
<dbReference type="GO" id="GO:0015254">
    <property type="term" value="F:glycerol channel activity"/>
    <property type="evidence" value="ECO:0007669"/>
    <property type="project" value="TreeGrafter"/>
</dbReference>
<evidence type="ECO:0000256" key="7">
    <source>
        <dbReference type="ARBA" id="ARBA00023136"/>
    </source>
</evidence>
<dbReference type="Proteomes" id="UP000076154">
    <property type="component" value="Unassembled WGS sequence"/>
</dbReference>
<comment type="similarity">
    <text evidence="2 8">Belongs to the MIP/aquaporin (TC 1.A.8) family.</text>
</comment>
<dbReference type="Pfam" id="PF00230">
    <property type="entry name" value="MIP"/>
    <property type="match status" value="1"/>
</dbReference>
<comment type="caution">
    <text evidence="10">The sequence shown here is derived from an EMBL/GenBank/DDBJ whole genome shotgun (WGS) entry which is preliminary data.</text>
</comment>
<evidence type="ECO:0000256" key="5">
    <source>
        <dbReference type="ARBA" id="ARBA00022737"/>
    </source>
</evidence>
<dbReference type="OrthoDB" id="3222at2759"/>
<organism evidence="10 11">
    <name type="scientific">Hypsizygus marmoreus</name>
    <name type="common">White beech mushroom</name>
    <name type="synonym">Agaricus marmoreus</name>
    <dbReference type="NCBI Taxonomy" id="39966"/>
    <lineage>
        <taxon>Eukaryota</taxon>
        <taxon>Fungi</taxon>
        <taxon>Dikarya</taxon>
        <taxon>Basidiomycota</taxon>
        <taxon>Agaricomycotina</taxon>
        <taxon>Agaricomycetes</taxon>
        <taxon>Agaricomycetidae</taxon>
        <taxon>Agaricales</taxon>
        <taxon>Tricholomatineae</taxon>
        <taxon>Lyophyllaceae</taxon>
        <taxon>Hypsizygus</taxon>
    </lineage>
</organism>
<keyword evidence="5" id="KW-0677">Repeat</keyword>
<dbReference type="GO" id="GO:0005886">
    <property type="term" value="C:plasma membrane"/>
    <property type="evidence" value="ECO:0007669"/>
    <property type="project" value="TreeGrafter"/>
</dbReference>
<dbReference type="GO" id="GO:0015250">
    <property type="term" value="F:water channel activity"/>
    <property type="evidence" value="ECO:0007669"/>
    <property type="project" value="TreeGrafter"/>
</dbReference>
<dbReference type="InterPro" id="IPR023271">
    <property type="entry name" value="Aquaporin-like"/>
</dbReference>
<proteinExistence type="inferred from homology"/>
<keyword evidence="6 9" id="KW-1133">Transmembrane helix</keyword>
<feature type="transmembrane region" description="Helical" evidence="9">
    <location>
        <begin position="182"/>
        <end position="200"/>
    </location>
</feature>
<feature type="transmembrane region" description="Helical" evidence="9">
    <location>
        <begin position="117"/>
        <end position="135"/>
    </location>
</feature>
<dbReference type="STRING" id="39966.A0A369K5X2"/>
<protein>
    <submittedName>
        <fullName evidence="10">Aquaporin-3</fullName>
    </submittedName>
</protein>
<dbReference type="AlphaFoldDB" id="A0A369K5X2"/>
<evidence type="ECO:0000256" key="2">
    <source>
        <dbReference type="ARBA" id="ARBA00006175"/>
    </source>
</evidence>
<evidence type="ECO:0000256" key="4">
    <source>
        <dbReference type="ARBA" id="ARBA00022692"/>
    </source>
</evidence>
<dbReference type="InParanoid" id="A0A369K5X2"/>
<dbReference type="InterPro" id="IPR050363">
    <property type="entry name" value="MIP/Aquaporin"/>
</dbReference>